<keyword evidence="1" id="KW-0677">Repeat</keyword>
<keyword evidence="5" id="KW-1185">Reference proteome</keyword>
<evidence type="ECO:0000313" key="5">
    <source>
        <dbReference type="Proteomes" id="UP000295277"/>
    </source>
</evidence>
<dbReference type="OrthoDB" id="1522627at2"/>
<protein>
    <submittedName>
        <fullName evidence="4">PAN domain-containing protein</fullName>
    </submittedName>
</protein>
<comment type="caution">
    <text evidence="4">The sequence shown here is derived from an EMBL/GenBank/DDBJ whole genome shotgun (WGS) entry which is preliminary data.</text>
</comment>
<evidence type="ECO:0000313" key="4">
    <source>
        <dbReference type="EMBL" id="TCM86967.1"/>
    </source>
</evidence>
<dbReference type="GO" id="GO:0005576">
    <property type="term" value="C:extracellular region"/>
    <property type="evidence" value="ECO:0007669"/>
    <property type="project" value="InterPro"/>
</dbReference>
<dbReference type="RefSeq" id="WP_132693478.1">
    <property type="nucleotide sequence ID" value="NZ_SLVM01000003.1"/>
</dbReference>
<dbReference type="Proteomes" id="UP000295277">
    <property type="component" value="Unassembled WGS sequence"/>
</dbReference>
<evidence type="ECO:0000259" key="3">
    <source>
        <dbReference type="SMART" id="SM00223"/>
    </source>
</evidence>
<dbReference type="Gene3D" id="3.50.4.10">
    <property type="entry name" value="Hepatocyte Growth Factor"/>
    <property type="match status" value="1"/>
</dbReference>
<evidence type="ECO:0000256" key="1">
    <source>
        <dbReference type="ARBA" id="ARBA00022737"/>
    </source>
</evidence>
<evidence type="ECO:0000256" key="2">
    <source>
        <dbReference type="ARBA" id="ARBA00023157"/>
    </source>
</evidence>
<dbReference type="EMBL" id="SLVM01000003">
    <property type="protein sequence ID" value="TCM86967.1"/>
    <property type="molecule type" value="Genomic_DNA"/>
</dbReference>
<gene>
    <name evidence="4" type="ORF">EV216_10344</name>
</gene>
<sequence length="157" mass="16986">MSLTRRELLSGIAGFALGSAVVALAGSVYRDYRRKDRVARQQVAAPAHPPTLDDDGWLLTAEDREEFLAGDDLMSSDMLQIRDAVDIPGGDYAAFRVVGLGDCVRACEADSQCAAFTFARSSHPLPNKRRMCWLKGAGTAAPVVDLPAYVSGRRGNW</sequence>
<dbReference type="PROSITE" id="PS51318">
    <property type="entry name" value="TAT"/>
    <property type="match status" value="1"/>
</dbReference>
<feature type="domain" description="Apple" evidence="3">
    <location>
        <begin position="78"/>
        <end position="155"/>
    </location>
</feature>
<name>A0A4R1Z0D8_9RHOB</name>
<reference evidence="4 5" key="1">
    <citation type="submission" date="2019-03" db="EMBL/GenBank/DDBJ databases">
        <title>Genomic Encyclopedia of Type Strains, Phase IV (KMG-IV): sequencing the most valuable type-strain genomes for metagenomic binning, comparative biology and taxonomic classification.</title>
        <authorList>
            <person name="Goeker M."/>
        </authorList>
    </citation>
    <scope>NUCLEOTIDE SEQUENCE [LARGE SCALE GENOMIC DNA]</scope>
    <source>
        <strain evidence="4 5">DSM 21153</strain>
    </source>
</reference>
<accession>A0A4R1Z0D8</accession>
<dbReference type="InterPro" id="IPR006311">
    <property type="entry name" value="TAT_signal"/>
</dbReference>
<dbReference type="InterPro" id="IPR003609">
    <property type="entry name" value="Pan_app"/>
</dbReference>
<dbReference type="Pfam" id="PF14295">
    <property type="entry name" value="PAN_4"/>
    <property type="match status" value="1"/>
</dbReference>
<dbReference type="InterPro" id="IPR000177">
    <property type="entry name" value="Apple"/>
</dbReference>
<dbReference type="AlphaFoldDB" id="A0A4R1Z0D8"/>
<dbReference type="SMART" id="SM00223">
    <property type="entry name" value="APPLE"/>
    <property type="match status" value="1"/>
</dbReference>
<dbReference type="GO" id="GO:0006508">
    <property type="term" value="P:proteolysis"/>
    <property type="evidence" value="ECO:0007669"/>
    <property type="project" value="InterPro"/>
</dbReference>
<proteinExistence type="predicted"/>
<organism evidence="4 5">
    <name type="scientific">Rhodovulum steppense</name>
    <dbReference type="NCBI Taxonomy" id="540251"/>
    <lineage>
        <taxon>Bacteria</taxon>
        <taxon>Pseudomonadati</taxon>
        <taxon>Pseudomonadota</taxon>
        <taxon>Alphaproteobacteria</taxon>
        <taxon>Rhodobacterales</taxon>
        <taxon>Paracoccaceae</taxon>
        <taxon>Rhodovulum</taxon>
    </lineage>
</organism>
<keyword evidence="2" id="KW-1015">Disulfide bond</keyword>